<name>A0A9P1BVN9_9DINO</name>
<dbReference type="EMBL" id="CAMXCT020000467">
    <property type="protein sequence ID" value="CAL1132598.1"/>
    <property type="molecule type" value="Genomic_DNA"/>
</dbReference>
<organism evidence="2">
    <name type="scientific">Cladocopium goreaui</name>
    <dbReference type="NCBI Taxonomy" id="2562237"/>
    <lineage>
        <taxon>Eukaryota</taxon>
        <taxon>Sar</taxon>
        <taxon>Alveolata</taxon>
        <taxon>Dinophyceae</taxon>
        <taxon>Suessiales</taxon>
        <taxon>Symbiodiniaceae</taxon>
        <taxon>Cladocopium</taxon>
    </lineage>
</organism>
<evidence type="ECO:0000313" key="4">
    <source>
        <dbReference type="Proteomes" id="UP001152797"/>
    </source>
</evidence>
<dbReference type="AlphaFoldDB" id="A0A9P1BVN9"/>
<dbReference type="EMBL" id="CAMXCT010000467">
    <property type="protein sequence ID" value="CAI3979223.1"/>
    <property type="molecule type" value="Genomic_DNA"/>
</dbReference>
<evidence type="ECO:0000256" key="1">
    <source>
        <dbReference type="SAM" id="MobiDB-lite"/>
    </source>
</evidence>
<dbReference type="SUPFAM" id="SSF47391">
    <property type="entry name" value="Dimerization-anchoring domain of cAMP-dependent PK regulatory subunit"/>
    <property type="match status" value="1"/>
</dbReference>
<feature type="region of interest" description="Disordered" evidence="1">
    <location>
        <begin position="152"/>
        <end position="193"/>
    </location>
</feature>
<evidence type="ECO:0000313" key="3">
    <source>
        <dbReference type="EMBL" id="CAL1132598.1"/>
    </source>
</evidence>
<gene>
    <name evidence="2" type="ORF">C1SCF055_LOCUS7192</name>
</gene>
<accession>A0A9P1BVN9</accession>
<feature type="region of interest" description="Disordered" evidence="1">
    <location>
        <begin position="438"/>
        <end position="461"/>
    </location>
</feature>
<feature type="compositionally biased region" description="Low complexity" evidence="1">
    <location>
        <begin position="529"/>
        <end position="551"/>
    </location>
</feature>
<comment type="caution">
    <text evidence="2">The sequence shown here is derived from an EMBL/GenBank/DDBJ whole genome shotgun (WGS) entry which is preliminary data.</text>
</comment>
<proteinExistence type="predicted"/>
<dbReference type="EMBL" id="CAMXCT030000467">
    <property type="protein sequence ID" value="CAL4766535.1"/>
    <property type="molecule type" value="Genomic_DNA"/>
</dbReference>
<evidence type="ECO:0000313" key="2">
    <source>
        <dbReference type="EMBL" id="CAI3979223.1"/>
    </source>
</evidence>
<feature type="region of interest" description="Disordered" evidence="1">
    <location>
        <begin position="490"/>
        <end position="511"/>
    </location>
</feature>
<reference evidence="2" key="1">
    <citation type="submission" date="2022-10" db="EMBL/GenBank/DDBJ databases">
        <authorList>
            <person name="Chen Y."/>
            <person name="Dougan E. K."/>
            <person name="Chan C."/>
            <person name="Rhodes N."/>
            <person name="Thang M."/>
        </authorList>
    </citation>
    <scope>NUCLEOTIDE SEQUENCE</scope>
</reference>
<protein>
    <submittedName>
        <fullName evidence="2">Uncharacterized protein</fullName>
    </submittedName>
</protein>
<dbReference type="Proteomes" id="UP001152797">
    <property type="component" value="Unassembled WGS sequence"/>
</dbReference>
<reference evidence="3" key="2">
    <citation type="submission" date="2024-04" db="EMBL/GenBank/DDBJ databases">
        <authorList>
            <person name="Chen Y."/>
            <person name="Shah S."/>
            <person name="Dougan E. K."/>
            <person name="Thang M."/>
            <person name="Chan C."/>
        </authorList>
    </citation>
    <scope>NUCLEOTIDE SEQUENCE [LARGE SCALE GENOMIC DNA]</scope>
</reference>
<sequence length="616" mass="67469">MDIRIEAMEGPVPAGETFVSMRIGDYQKQSRLGCTKSYRFPQDDGNGFARLEVFQRIGHVSLSLDKLRASDQDVQVPLDTPDVNFLPMRIGMEKKSDQKGQGKVKTRLDSAQRYLAQHQLEEIIADAMREVIHEKPDDPHTFLSNQIMKHAKKPSFLPPLRNDKELPPKPPSGKNPKPNMSEKLPPISGGNELSNLRIEARDVLLQSAKDGSLAKALASASSEEVDMTELRKEAATALFNAAKDGSLNAALRDTAIPKDSELEQLRQQARATLLQGARDGSLQDALKSTKAEVSAESVRLEAREALLRSAQDGTLAAALQGQANREDALKVEELRAQARDALLKASMNGALEQVLSKGKSDKKAMQAAELPQFKFKPSVASWLQKKPHQVPKPWYYQRVSVVEAEDEKVVKGLQAVIAEKDGEIAALKAQLQQTGMEVAASAPPLPPKAEKAAPEPAKPKATPATLMNFRQYYSENVRSLGSDAMQKLYSKFPSQPKPAPKAAAKEPEVKPKFALRPSVGTWLTPKLVKPAATPAADASSAPEASSKPKTPFALKPSVGTWLSFKITDDRPKSASILDRTHSKQLAMNQEDLIKGYQKEIKKRDEAIEQLKSSVKA</sequence>
<feature type="region of interest" description="Disordered" evidence="1">
    <location>
        <begin position="529"/>
        <end position="553"/>
    </location>
</feature>
<dbReference type="OrthoDB" id="433698at2759"/>
<keyword evidence="4" id="KW-1185">Reference proteome</keyword>